<feature type="region of interest" description="Disordered" evidence="1">
    <location>
        <begin position="115"/>
        <end position="142"/>
    </location>
</feature>
<dbReference type="Proteomes" id="UP000030693">
    <property type="component" value="Unassembled WGS sequence"/>
</dbReference>
<reference evidence="2" key="1">
    <citation type="submission" date="2013-04" db="EMBL/GenBank/DDBJ databases">
        <title>The Genome Sequence of Fonticula alba ATCC 38817.</title>
        <authorList>
            <consortium name="The Broad Institute Genomics Platform"/>
            <person name="Russ C."/>
            <person name="Cuomo C."/>
            <person name="Burger G."/>
            <person name="Gray M.W."/>
            <person name="Holland P.W.H."/>
            <person name="King N."/>
            <person name="Lang F.B.F."/>
            <person name="Roger A.J."/>
            <person name="Ruiz-Trillo I."/>
            <person name="Brown M."/>
            <person name="Walker B."/>
            <person name="Young S."/>
            <person name="Zeng Q."/>
            <person name="Gargeya S."/>
            <person name="Fitzgerald M."/>
            <person name="Haas B."/>
            <person name="Abouelleil A."/>
            <person name="Allen A.W."/>
            <person name="Alvarado L."/>
            <person name="Arachchi H.M."/>
            <person name="Berlin A.M."/>
            <person name="Chapman S.B."/>
            <person name="Gainer-Dewar J."/>
            <person name="Goldberg J."/>
            <person name="Griggs A."/>
            <person name="Gujja S."/>
            <person name="Hansen M."/>
            <person name="Howarth C."/>
            <person name="Imamovic A."/>
            <person name="Ireland A."/>
            <person name="Larimer J."/>
            <person name="McCowan C."/>
            <person name="Murphy C."/>
            <person name="Pearson M."/>
            <person name="Poon T.W."/>
            <person name="Priest M."/>
            <person name="Roberts A."/>
            <person name="Saif S."/>
            <person name="Shea T."/>
            <person name="Sisk P."/>
            <person name="Sykes S."/>
            <person name="Wortman J."/>
            <person name="Nusbaum C."/>
            <person name="Birren B."/>
        </authorList>
    </citation>
    <scope>NUCLEOTIDE SEQUENCE [LARGE SCALE GENOMIC DNA]</scope>
    <source>
        <strain evidence="2">ATCC 38817</strain>
    </source>
</reference>
<sequence>MPGHTPPPSAHRHPAMLSFQAELAHLRRHRPPADLDPPEQVVGGRLRLRPRSDTDRPGSRSPSPEGRLLDRRSDPGLAERAERDRQEHLDREHAKRAALVRQAALYDMLAARGISSHHRPGSSAPDEHPSSSSEEEDDPLDDHLSAEERQQLARLEEESLVDFRASRRRDSPASSAGDTSAGPLVWEEYEDEFGRTCVRLVDPAIGRGSPDARLQTTGVFQFDEARIRGTSFIRLAAEDSLEREQQMKALREVSSRGERSRQAAQLILDARSRSLGGTWRLDTAAWRLDRLFQSEEDFQ</sequence>
<gene>
    <name evidence="2" type="ORF">H696_04057</name>
</gene>
<name>A0A058Z694_FONAL</name>
<accession>A0A058Z694</accession>
<dbReference type="GeneID" id="20528782"/>
<keyword evidence="3" id="KW-1185">Reference proteome</keyword>
<dbReference type="AlphaFoldDB" id="A0A058Z694"/>
<evidence type="ECO:0000256" key="1">
    <source>
        <dbReference type="SAM" id="MobiDB-lite"/>
    </source>
</evidence>
<dbReference type="RefSeq" id="XP_009496206.1">
    <property type="nucleotide sequence ID" value="XM_009497931.1"/>
</dbReference>
<feature type="region of interest" description="Disordered" evidence="1">
    <location>
        <begin position="23"/>
        <end position="96"/>
    </location>
</feature>
<dbReference type="EMBL" id="KB932206">
    <property type="protein sequence ID" value="KCV69641.1"/>
    <property type="molecule type" value="Genomic_DNA"/>
</dbReference>
<feature type="compositionally biased region" description="Basic and acidic residues" evidence="1">
    <location>
        <begin position="67"/>
        <end position="95"/>
    </location>
</feature>
<organism evidence="2">
    <name type="scientific">Fonticula alba</name>
    <name type="common">Slime mold</name>
    <dbReference type="NCBI Taxonomy" id="691883"/>
    <lineage>
        <taxon>Eukaryota</taxon>
        <taxon>Rotosphaerida</taxon>
        <taxon>Fonticulaceae</taxon>
        <taxon>Fonticula</taxon>
    </lineage>
</organism>
<evidence type="ECO:0000313" key="2">
    <source>
        <dbReference type="EMBL" id="KCV69641.1"/>
    </source>
</evidence>
<evidence type="ECO:0000313" key="3">
    <source>
        <dbReference type="Proteomes" id="UP000030693"/>
    </source>
</evidence>
<protein>
    <submittedName>
        <fullName evidence="2">Uncharacterized protein</fullName>
    </submittedName>
</protein>
<proteinExistence type="predicted"/>